<sequence>MVFNRYLLPLLLQYDSTAEESDATESHGVGASVQIAKNMHAVRASEALSRLSGLYGDGSLIPYNQAAADALKVLLTPKLSSMLKDQIPKDLLSKLNANLESPE</sequence>
<comment type="caution">
    <text evidence="1">The sequence shown here is derived from an EMBL/GenBank/DDBJ whole genome shotgun (WGS) entry which is preliminary data.</text>
</comment>
<dbReference type="GO" id="GO:2000641">
    <property type="term" value="P:regulation of early endosome to late endosome transport"/>
    <property type="evidence" value="ECO:0007669"/>
    <property type="project" value="InterPro"/>
</dbReference>
<dbReference type="GO" id="GO:0010008">
    <property type="term" value="C:endosome membrane"/>
    <property type="evidence" value="ECO:0007669"/>
    <property type="project" value="TreeGrafter"/>
</dbReference>
<dbReference type="Proteomes" id="UP000265520">
    <property type="component" value="Unassembled WGS sequence"/>
</dbReference>
<evidence type="ECO:0000313" key="1">
    <source>
        <dbReference type="EMBL" id="MCI01998.1"/>
    </source>
</evidence>
<dbReference type="GO" id="GO:0007032">
    <property type="term" value="P:endosome organization"/>
    <property type="evidence" value="ECO:0007669"/>
    <property type="project" value="InterPro"/>
</dbReference>
<keyword evidence="2" id="KW-1185">Reference proteome</keyword>
<feature type="non-terminal residue" evidence="1">
    <location>
        <position position="103"/>
    </location>
</feature>
<protein>
    <submittedName>
        <fullName evidence="1">DnaJ-like subfamily C GRV2-like</fullName>
    </submittedName>
</protein>
<name>A0A392NQ41_9FABA</name>
<dbReference type="InterPro" id="IPR044978">
    <property type="entry name" value="GRV2/DNAJC13"/>
</dbReference>
<dbReference type="GO" id="GO:0006898">
    <property type="term" value="P:receptor-mediated endocytosis"/>
    <property type="evidence" value="ECO:0007669"/>
    <property type="project" value="TreeGrafter"/>
</dbReference>
<dbReference type="AlphaFoldDB" id="A0A392NQ41"/>
<accession>A0A392NQ41</accession>
<evidence type="ECO:0000313" key="2">
    <source>
        <dbReference type="Proteomes" id="UP000265520"/>
    </source>
</evidence>
<proteinExistence type="predicted"/>
<reference evidence="1 2" key="1">
    <citation type="journal article" date="2018" name="Front. Plant Sci.">
        <title>Red Clover (Trifolium pratense) and Zigzag Clover (T. medium) - A Picture of Genomic Similarities and Differences.</title>
        <authorList>
            <person name="Dluhosova J."/>
            <person name="Istvanek J."/>
            <person name="Nedelnik J."/>
            <person name="Repkova J."/>
        </authorList>
    </citation>
    <scope>NUCLEOTIDE SEQUENCE [LARGE SCALE GENOMIC DNA]</scope>
    <source>
        <strain evidence="2">cv. 10/8</strain>
        <tissue evidence="1">Leaf</tissue>
    </source>
</reference>
<organism evidence="1 2">
    <name type="scientific">Trifolium medium</name>
    <dbReference type="NCBI Taxonomy" id="97028"/>
    <lineage>
        <taxon>Eukaryota</taxon>
        <taxon>Viridiplantae</taxon>
        <taxon>Streptophyta</taxon>
        <taxon>Embryophyta</taxon>
        <taxon>Tracheophyta</taxon>
        <taxon>Spermatophyta</taxon>
        <taxon>Magnoliopsida</taxon>
        <taxon>eudicotyledons</taxon>
        <taxon>Gunneridae</taxon>
        <taxon>Pentapetalae</taxon>
        <taxon>rosids</taxon>
        <taxon>fabids</taxon>
        <taxon>Fabales</taxon>
        <taxon>Fabaceae</taxon>
        <taxon>Papilionoideae</taxon>
        <taxon>50 kb inversion clade</taxon>
        <taxon>NPAAA clade</taxon>
        <taxon>Hologalegina</taxon>
        <taxon>IRL clade</taxon>
        <taxon>Trifolieae</taxon>
        <taxon>Trifolium</taxon>
    </lineage>
</organism>
<dbReference type="PANTHER" id="PTHR36983:SF2">
    <property type="entry name" value="DNAJ HOMOLOG SUBFAMILY C MEMBER 13"/>
    <property type="match status" value="1"/>
</dbReference>
<dbReference type="EMBL" id="LXQA010047804">
    <property type="protein sequence ID" value="MCI01998.1"/>
    <property type="molecule type" value="Genomic_DNA"/>
</dbReference>
<dbReference type="PANTHER" id="PTHR36983">
    <property type="entry name" value="DNAJ HOMOLOG SUBFAMILY C MEMBER 13"/>
    <property type="match status" value="1"/>
</dbReference>